<sequence length="429" mass="43598">MASRRELIESEDFQRRRGVAALLRGDDLAIEDVPRRPNAALLAGVVVVVLVAAVSVASAFLTDRAPDGWRDEGTVVVDRDTGARYLATEGLLRPAPTLTAALLAGGRRGEPVLVAHSRVLTMPVGTALPDGGLPQLPPALGGPVPLTACATGPERGARDQVAVYAGPVAGPATAFTGFLARATGTAETVLVAGGRTHPVDPGALGLLGWSPGDVREVPGPWLGLLPRGGTLSARAAPGPVVTTADGVRYVLDRGRARPVADETTARLLPAPVRTVGPDEVLGLPAGPVVGIADVPGSPPVVPAPEDTVVPCVTRGGDSPTLQVFGAVAAPGLAAGPERLLAGGERPARVTWHVPPGGGALLAPPEFDAAARPAGRDVDEGMVLVDGGLGFGVRDDEALRALGYAREQVLPLGRGWFALLAAGPRLEVAD</sequence>
<dbReference type="RefSeq" id="WP_337695609.1">
    <property type="nucleotide sequence ID" value="NZ_JBBEGN010000006.1"/>
</dbReference>
<protein>
    <submittedName>
        <fullName evidence="2">Type VII secretion protein EccB</fullName>
    </submittedName>
</protein>
<dbReference type="PANTHER" id="PTHR40765:SF2">
    <property type="entry name" value="ESX-2 SECRETION SYSTEM ATPASE ECCB2"/>
    <property type="match status" value="1"/>
</dbReference>
<proteinExistence type="predicted"/>
<keyword evidence="1" id="KW-1133">Transmembrane helix</keyword>
<organism evidence="2 3">
    <name type="scientific">Actinomycetospora aurantiaca</name>
    <dbReference type="NCBI Taxonomy" id="3129233"/>
    <lineage>
        <taxon>Bacteria</taxon>
        <taxon>Bacillati</taxon>
        <taxon>Actinomycetota</taxon>
        <taxon>Actinomycetes</taxon>
        <taxon>Pseudonocardiales</taxon>
        <taxon>Pseudonocardiaceae</taxon>
        <taxon>Actinomycetospora</taxon>
    </lineage>
</organism>
<keyword evidence="1" id="KW-0812">Transmembrane</keyword>
<reference evidence="2 3" key="1">
    <citation type="submission" date="2024-03" db="EMBL/GenBank/DDBJ databases">
        <title>Actinomycetospora sp. OC33-EN08, a novel actinomycete isolated from wild orchid (Aerides multiflora).</title>
        <authorList>
            <person name="Suriyachadkun C."/>
        </authorList>
    </citation>
    <scope>NUCLEOTIDE SEQUENCE [LARGE SCALE GENOMIC DNA]</scope>
    <source>
        <strain evidence="2 3">OC33-EN08</strain>
    </source>
</reference>
<gene>
    <name evidence="2" type="ORF">WCD74_14745</name>
</gene>
<dbReference type="Gene3D" id="3.30.2390.20">
    <property type="entry name" value="Type VII secretion system EccB, repeat 1 domain"/>
    <property type="match status" value="2"/>
</dbReference>
<keyword evidence="3" id="KW-1185">Reference proteome</keyword>
<dbReference type="Pfam" id="PF05108">
    <property type="entry name" value="T7SS_ESX1_EccB"/>
    <property type="match status" value="1"/>
</dbReference>
<feature type="transmembrane region" description="Helical" evidence="1">
    <location>
        <begin position="39"/>
        <end position="61"/>
    </location>
</feature>
<keyword evidence="1" id="KW-0472">Membrane</keyword>
<dbReference type="EMBL" id="JBBEGN010000006">
    <property type="protein sequence ID" value="MEJ2869029.1"/>
    <property type="molecule type" value="Genomic_DNA"/>
</dbReference>
<evidence type="ECO:0000256" key="1">
    <source>
        <dbReference type="SAM" id="Phobius"/>
    </source>
</evidence>
<accession>A0ABU8MNY6</accession>
<dbReference type="PANTHER" id="PTHR40765">
    <property type="entry name" value="ESX-2 SECRETION SYSTEM ATPASE ECCB2"/>
    <property type="match status" value="1"/>
</dbReference>
<evidence type="ECO:0000313" key="3">
    <source>
        <dbReference type="Proteomes" id="UP001385809"/>
    </source>
</evidence>
<dbReference type="Proteomes" id="UP001385809">
    <property type="component" value="Unassembled WGS sequence"/>
</dbReference>
<evidence type="ECO:0000313" key="2">
    <source>
        <dbReference type="EMBL" id="MEJ2869029.1"/>
    </source>
</evidence>
<name>A0ABU8MNY6_9PSEU</name>
<dbReference type="InterPro" id="IPR007795">
    <property type="entry name" value="T7SS_EccB"/>
</dbReference>
<dbReference type="InterPro" id="IPR044857">
    <property type="entry name" value="T7SS_EccB_R1"/>
</dbReference>
<comment type="caution">
    <text evidence="2">The sequence shown here is derived from an EMBL/GenBank/DDBJ whole genome shotgun (WGS) entry which is preliminary data.</text>
</comment>